<accession>A0AAV2HTD5</accession>
<dbReference type="EMBL" id="CAXITT010000255">
    <property type="protein sequence ID" value="CAL1537234.1"/>
    <property type="molecule type" value="Genomic_DNA"/>
</dbReference>
<comment type="caution">
    <text evidence="2">The sequence shown here is derived from an EMBL/GenBank/DDBJ whole genome shotgun (WGS) entry which is preliminary data.</text>
</comment>
<gene>
    <name evidence="2" type="ORF">GSLYS_00011147001</name>
</gene>
<reference evidence="2 3" key="1">
    <citation type="submission" date="2024-04" db="EMBL/GenBank/DDBJ databases">
        <authorList>
            <consortium name="Genoscope - CEA"/>
            <person name="William W."/>
        </authorList>
    </citation>
    <scope>NUCLEOTIDE SEQUENCE [LARGE SCALE GENOMIC DNA]</scope>
</reference>
<feature type="region of interest" description="Disordered" evidence="1">
    <location>
        <begin position="1"/>
        <end position="26"/>
    </location>
</feature>
<sequence length="122" mass="13832">MGNSSGKTVSTINRCTGQSEASQEEGRLFDVRLPDDTTQQQLVFPKQTAYTLKENVCQKYPYKQNYDVVLVLNSKAQLILQDNLEFEDHFNEIDKIHIVPRGAMQVQPADNTSLNDVIKLKS</sequence>
<evidence type="ECO:0000313" key="2">
    <source>
        <dbReference type="EMBL" id="CAL1537234.1"/>
    </source>
</evidence>
<keyword evidence="3" id="KW-1185">Reference proteome</keyword>
<organism evidence="2 3">
    <name type="scientific">Lymnaea stagnalis</name>
    <name type="common">Great pond snail</name>
    <name type="synonym">Helix stagnalis</name>
    <dbReference type="NCBI Taxonomy" id="6523"/>
    <lineage>
        <taxon>Eukaryota</taxon>
        <taxon>Metazoa</taxon>
        <taxon>Spiralia</taxon>
        <taxon>Lophotrochozoa</taxon>
        <taxon>Mollusca</taxon>
        <taxon>Gastropoda</taxon>
        <taxon>Heterobranchia</taxon>
        <taxon>Euthyneura</taxon>
        <taxon>Panpulmonata</taxon>
        <taxon>Hygrophila</taxon>
        <taxon>Lymnaeoidea</taxon>
        <taxon>Lymnaeidae</taxon>
        <taxon>Lymnaea</taxon>
    </lineage>
</organism>
<protein>
    <submittedName>
        <fullName evidence="2">Uncharacterized protein</fullName>
    </submittedName>
</protein>
<evidence type="ECO:0000256" key="1">
    <source>
        <dbReference type="SAM" id="MobiDB-lite"/>
    </source>
</evidence>
<dbReference type="Proteomes" id="UP001497497">
    <property type="component" value="Unassembled WGS sequence"/>
</dbReference>
<name>A0AAV2HTD5_LYMST</name>
<dbReference type="AlphaFoldDB" id="A0AAV2HTD5"/>
<proteinExistence type="predicted"/>
<feature type="compositionally biased region" description="Polar residues" evidence="1">
    <location>
        <begin position="1"/>
        <end position="21"/>
    </location>
</feature>
<evidence type="ECO:0000313" key="3">
    <source>
        <dbReference type="Proteomes" id="UP001497497"/>
    </source>
</evidence>